<keyword evidence="2" id="KW-0812">Transmembrane</keyword>
<dbReference type="EMBL" id="JAGKHQ010000010">
    <property type="protein sequence ID" value="KAG7507186.1"/>
    <property type="molecule type" value="Genomic_DNA"/>
</dbReference>
<organism evidence="3 4">
    <name type="scientific">Solea senegalensis</name>
    <name type="common">Senegalese sole</name>
    <dbReference type="NCBI Taxonomy" id="28829"/>
    <lineage>
        <taxon>Eukaryota</taxon>
        <taxon>Metazoa</taxon>
        <taxon>Chordata</taxon>
        <taxon>Craniata</taxon>
        <taxon>Vertebrata</taxon>
        <taxon>Euteleostomi</taxon>
        <taxon>Actinopterygii</taxon>
        <taxon>Neopterygii</taxon>
        <taxon>Teleostei</taxon>
        <taxon>Neoteleostei</taxon>
        <taxon>Acanthomorphata</taxon>
        <taxon>Carangaria</taxon>
        <taxon>Pleuronectiformes</taxon>
        <taxon>Pleuronectoidei</taxon>
        <taxon>Soleidae</taxon>
        <taxon>Solea</taxon>
    </lineage>
</organism>
<protein>
    <submittedName>
        <fullName evidence="3">Uncharacterized protein</fullName>
    </submittedName>
</protein>
<evidence type="ECO:0000313" key="4">
    <source>
        <dbReference type="Proteomes" id="UP000693946"/>
    </source>
</evidence>
<feature type="transmembrane region" description="Helical" evidence="2">
    <location>
        <begin position="6"/>
        <end position="26"/>
    </location>
</feature>
<dbReference type="Proteomes" id="UP000693946">
    <property type="component" value="Linkage Group LG18"/>
</dbReference>
<gene>
    <name evidence="3" type="ORF">JOB18_026322</name>
</gene>
<comment type="caution">
    <text evidence="3">The sequence shown here is derived from an EMBL/GenBank/DDBJ whole genome shotgun (WGS) entry which is preliminary data.</text>
</comment>
<reference evidence="3 4" key="1">
    <citation type="journal article" date="2021" name="Sci. Rep.">
        <title>Chromosome anchoring in Senegalese sole (Solea senegalensis) reveals sex-associated markers and genome rearrangements in flatfish.</title>
        <authorList>
            <person name="Guerrero-Cozar I."/>
            <person name="Gomez-Garrido J."/>
            <person name="Berbel C."/>
            <person name="Martinez-Blanch J.F."/>
            <person name="Alioto T."/>
            <person name="Claros M.G."/>
            <person name="Gagnaire P.A."/>
            <person name="Manchado M."/>
        </authorList>
    </citation>
    <scope>NUCLEOTIDE SEQUENCE [LARGE SCALE GENOMIC DNA]</scope>
    <source>
        <strain evidence="3">Sse05_10M</strain>
    </source>
</reference>
<name>A0AAV6RP37_SOLSE</name>
<keyword evidence="2" id="KW-0472">Membrane</keyword>
<dbReference type="AlphaFoldDB" id="A0AAV6RP37"/>
<evidence type="ECO:0000256" key="1">
    <source>
        <dbReference type="SAM" id="MobiDB-lite"/>
    </source>
</evidence>
<evidence type="ECO:0000256" key="2">
    <source>
        <dbReference type="SAM" id="Phobius"/>
    </source>
</evidence>
<keyword evidence="2" id="KW-1133">Transmembrane helix</keyword>
<feature type="compositionally biased region" description="Pro residues" evidence="1">
    <location>
        <begin position="95"/>
        <end position="105"/>
    </location>
</feature>
<keyword evidence="4" id="KW-1185">Reference proteome</keyword>
<feature type="region of interest" description="Disordered" evidence="1">
    <location>
        <begin position="53"/>
        <end position="112"/>
    </location>
</feature>
<sequence>MVVYYPMVTIPLLGLVVALWLILCHFTKKHRETESWPPSPRNSASIYVIPMPRSEESTDSCEPYSQPADVEPPIYCSASDSPPPYTLEPPSYSESPPPYTDPPPFSVQCCTS</sequence>
<proteinExistence type="predicted"/>
<evidence type="ECO:0000313" key="3">
    <source>
        <dbReference type="EMBL" id="KAG7507186.1"/>
    </source>
</evidence>
<accession>A0AAV6RP37</accession>